<organism evidence="2 3">
    <name type="scientific">Solanum verrucosum</name>
    <dbReference type="NCBI Taxonomy" id="315347"/>
    <lineage>
        <taxon>Eukaryota</taxon>
        <taxon>Viridiplantae</taxon>
        <taxon>Streptophyta</taxon>
        <taxon>Embryophyta</taxon>
        <taxon>Tracheophyta</taxon>
        <taxon>Spermatophyta</taxon>
        <taxon>Magnoliopsida</taxon>
        <taxon>eudicotyledons</taxon>
        <taxon>Gunneridae</taxon>
        <taxon>Pentapetalae</taxon>
        <taxon>asterids</taxon>
        <taxon>lamiids</taxon>
        <taxon>Solanales</taxon>
        <taxon>Solanaceae</taxon>
        <taxon>Solanoideae</taxon>
        <taxon>Solaneae</taxon>
        <taxon>Solanum</taxon>
    </lineage>
</organism>
<gene>
    <name evidence="2" type="ORF">MTR67_023046</name>
</gene>
<evidence type="ECO:0000313" key="3">
    <source>
        <dbReference type="Proteomes" id="UP001234989"/>
    </source>
</evidence>
<dbReference type="EMBL" id="CP133616">
    <property type="protein sequence ID" value="WMV29661.1"/>
    <property type="molecule type" value="Genomic_DNA"/>
</dbReference>
<evidence type="ECO:0000313" key="2">
    <source>
        <dbReference type="EMBL" id="WMV29661.1"/>
    </source>
</evidence>
<feature type="region of interest" description="Disordered" evidence="1">
    <location>
        <begin position="1"/>
        <end position="21"/>
    </location>
</feature>
<reference evidence="2" key="1">
    <citation type="submission" date="2023-08" db="EMBL/GenBank/DDBJ databases">
        <title>A de novo genome assembly of Solanum verrucosum Schlechtendal, a Mexican diploid species geographically isolated from the other diploid A-genome species in potato relatives.</title>
        <authorList>
            <person name="Hosaka K."/>
        </authorList>
    </citation>
    <scope>NUCLEOTIDE SEQUENCE</scope>
    <source>
        <tissue evidence="2">Young leaves</tissue>
    </source>
</reference>
<dbReference type="Proteomes" id="UP001234989">
    <property type="component" value="Chromosome 5"/>
</dbReference>
<proteinExistence type="predicted"/>
<evidence type="ECO:0000256" key="1">
    <source>
        <dbReference type="SAM" id="MobiDB-lite"/>
    </source>
</evidence>
<sequence length="218" mass="24832">MEEKTVNEEAPQTNQALIDPSAMSNEEVRSAFQMLAQALVAQANRDVVAPVNPNVNSVASRTRAKIKETFGLATLNLGLLPKSRYLEFEAKRGHYLAKGNKTDEKTKKRRHEDCLIYSATKTPILDYFYRSFGPENKVLAYQLVLGGFSKQPYMITVQLLDDMAEKNQEVEKDFMIAALMTQMDELAKKVRELDFLSIKENRYVPPHERIKSKNKGDE</sequence>
<name>A0AAF0TRG8_SOLVR</name>
<accession>A0AAF0TRG8</accession>
<keyword evidence="3" id="KW-1185">Reference proteome</keyword>
<dbReference type="AlphaFoldDB" id="A0AAF0TRG8"/>
<protein>
    <submittedName>
        <fullName evidence="2">Uncharacterized protein</fullName>
    </submittedName>
</protein>